<dbReference type="InterPro" id="IPR051059">
    <property type="entry name" value="VerF-like"/>
</dbReference>
<dbReference type="VEuPathDB" id="FungiDB:PV10_07937"/>
<name>A0A0D1WHE2_EXOME</name>
<reference evidence="7 8" key="1">
    <citation type="submission" date="2015-01" db="EMBL/GenBank/DDBJ databases">
        <title>The Genome Sequence of Exophiala mesophila CBS40295.</title>
        <authorList>
            <consortium name="The Broad Institute Genomics Platform"/>
            <person name="Cuomo C."/>
            <person name="de Hoog S."/>
            <person name="Gorbushina A."/>
            <person name="Stielow B."/>
            <person name="Teixiera M."/>
            <person name="Abouelleil A."/>
            <person name="Chapman S.B."/>
            <person name="Priest M."/>
            <person name="Young S.K."/>
            <person name="Wortman J."/>
            <person name="Nusbaum C."/>
            <person name="Birren B."/>
        </authorList>
    </citation>
    <scope>NUCLEOTIDE SEQUENCE [LARGE SCALE GENOMIC DNA]</scope>
    <source>
        <strain evidence="7 8">CBS 40295</strain>
    </source>
</reference>
<evidence type="ECO:0000256" key="5">
    <source>
        <dbReference type="ARBA" id="ARBA00022833"/>
    </source>
</evidence>
<dbReference type="PANTHER" id="PTHR40626">
    <property type="entry name" value="MIP31509P"/>
    <property type="match status" value="1"/>
</dbReference>
<evidence type="ECO:0008006" key="9">
    <source>
        <dbReference type="Google" id="ProtNLM"/>
    </source>
</evidence>
<keyword evidence="5" id="KW-0862">Zinc</keyword>
<proteinExistence type="predicted"/>
<keyword evidence="2" id="KW-0479">Metal-binding</keyword>
<keyword evidence="8" id="KW-1185">Reference proteome</keyword>
<keyword evidence="4" id="KW-0863">Zinc-finger</keyword>
<dbReference type="GO" id="GO:0000785">
    <property type="term" value="C:chromatin"/>
    <property type="evidence" value="ECO:0007669"/>
    <property type="project" value="TreeGrafter"/>
</dbReference>
<evidence type="ECO:0000256" key="4">
    <source>
        <dbReference type="ARBA" id="ARBA00022771"/>
    </source>
</evidence>
<evidence type="ECO:0000256" key="1">
    <source>
        <dbReference type="ARBA" id="ARBA00004123"/>
    </source>
</evidence>
<dbReference type="GO" id="GO:0000981">
    <property type="term" value="F:DNA-binding transcription factor activity, RNA polymerase II-specific"/>
    <property type="evidence" value="ECO:0007669"/>
    <property type="project" value="InterPro"/>
</dbReference>
<keyword evidence="3" id="KW-0677">Repeat</keyword>
<comment type="subcellular location">
    <subcellularLocation>
        <location evidence="1">Nucleus</location>
    </subcellularLocation>
</comment>
<dbReference type="GeneID" id="27325782"/>
<protein>
    <recommendedName>
        <fullName evidence="9">Transcription factor domain-containing protein</fullName>
    </recommendedName>
</protein>
<dbReference type="HOGENOM" id="CLU_007784_2_0_1"/>
<evidence type="ECO:0000313" key="8">
    <source>
        <dbReference type="Proteomes" id="UP000054302"/>
    </source>
</evidence>
<gene>
    <name evidence="7" type="ORF">PV10_07937</name>
</gene>
<sequence>MTNFVLPTHQALARYVEGYFVSWYENPPFLHPPTLSLANASPCLVLGIAAIGARHRYQQQKVSSLYQAAKTIVLHNICQWQDNVSSPEAITSEYITRDGSSDSAPDLMSAEAQCSYSLTPRELLETTQAPPMLVVLSSWNDRALIRDALSLGSDLAMLFRQNVLRMTHIDSHDVLWSEWVHFEGARRIKWANYCFLNLLSTVYNVAPMIMNKFHEKIQIALRLWHDKLGDIKQGENTNNSSDGRIRFNSMAMFLIAHVRHHTDIGSRCLLEQRNFAKVARDFANAPLLPRTPQLCQAVMYTAKSLGNVVRTGVEFVAKTRSLTWSIVQCLSNLECALLLSKRLQTLAIAHKEGQIIETHERNIVSMVVKSIINDIDGEEVTVQGDDDSRSLDKLSSLVIRLWAVTFEGSPVHEITGFIGESLKFYSRR</sequence>
<dbReference type="GO" id="GO:0008270">
    <property type="term" value="F:zinc ion binding"/>
    <property type="evidence" value="ECO:0007669"/>
    <property type="project" value="UniProtKB-KW"/>
</dbReference>
<dbReference type="RefSeq" id="XP_016219809.1">
    <property type="nucleotide sequence ID" value="XM_016372898.1"/>
</dbReference>
<evidence type="ECO:0000256" key="3">
    <source>
        <dbReference type="ARBA" id="ARBA00022737"/>
    </source>
</evidence>
<evidence type="ECO:0000313" key="7">
    <source>
        <dbReference type="EMBL" id="KIV88235.1"/>
    </source>
</evidence>
<dbReference type="Proteomes" id="UP000054302">
    <property type="component" value="Unassembled WGS sequence"/>
</dbReference>
<dbReference type="STRING" id="212818.A0A0D1WHE2"/>
<accession>A0A0D1WHE2</accession>
<evidence type="ECO:0000256" key="2">
    <source>
        <dbReference type="ARBA" id="ARBA00022723"/>
    </source>
</evidence>
<dbReference type="EMBL" id="KN847525">
    <property type="protein sequence ID" value="KIV88235.1"/>
    <property type="molecule type" value="Genomic_DNA"/>
</dbReference>
<organism evidence="7 8">
    <name type="scientific">Exophiala mesophila</name>
    <name type="common">Black yeast-like fungus</name>
    <dbReference type="NCBI Taxonomy" id="212818"/>
    <lineage>
        <taxon>Eukaryota</taxon>
        <taxon>Fungi</taxon>
        <taxon>Dikarya</taxon>
        <taxon>Ascomycota</taxon>
        <taxon>Pezizomycotina</taxon>
        <taxon>Eurotiomycetes</taxon>
        <taxon>Chaetothyriomycetidae</taxon>
        <taxon>Chaetothyriales</taxon>
        <taxon>Herpotrichiellaceae</taxon>
        <taxon>Exophiala</taxon>
    </lineage>
</organism>
<dbReference type="AlphaFoldDB" id="A0A0D1WHE2"/>
<dbReference type="OrthoDB" id="654211at2759"/>
<keyword evidence="6" id="KW-0539">Nucleus</keyword>
<dbReference type="GO" id="GO:0000978">
    <property type="term" value="F:RNA polymerase II cis-regulatory region sequence-specific DNA binding"/>
    <property type="evidence" value="ECO:0007669"/>
    <property type="project" value="InterPro"/>
</dbReference>
<dbReference type="PANTHER" id="PTHR40626:SF10">
    <property type="entry name" value="C2H2-TYPE DOMAIN-CONTAINING PROTEIN"/>
    <property type="match status" value="1"/>
</dbReference>
<evidence type="ECO:0000256" key="6">
    <source>
        <dbReference type="ARBA" id="ARBA00023242"/>
    </source>
</evidence>
<dbReference type="GO" id="GO:0005634">
    <property type="term" value="C:nucleus"/>
    <property type="evidence" value="ECO:0007669"/>
    <property type="project" value="UniProtKB-SubCell"/>
</dbReference>